<evidence type="ECO:0000256" key="3">
    <source>
        <dbReference type="ARBA" id="ARBA00022722"/>
    </source>
</evidence>
<keyword evidence="3" id="KW-0540">Nuclease</keyword>
<dbReference type="PANTHER" id="PTHR37984">
    <property type="entry name" value="PROTEIN CBG26694"/>
    <property type="match status" value="1"/>
</dbReference>
<evidence type="ECO:0000259" key="7">
    <source>
        <dbReference type="Pfam" id="PF17917"/>
    </source>
</evidence>
<keyword evidence="1" id="KW-0808">Transferase</keyword>
<dbReference type="EMBL" id="CAMAPF010000981">
    <property type="protein sequence ID" value="CAH9134314.1"/>
    <property type="molecule type" value="Genomic_DNA"/>
</dbReference>
<dbReference type="SUPFAM" id="SSF56672">
    <property type="entry name" value="DNA/RNA polymerases"/>
    <property type="match status" value="1"/>
</dbReference>
<accession>A0AAV0FFJ7</accession>
<evidence type="ECO:0000256" key="1">
    <source>
        <dbReference type="ARBA" id="ARBA00022679"/>
    </source>
</evidence>
<keyword evidence="6" id="KW-0695">RNA-directed DNA polymerase</keyword>
<evidence type="ECO:0000256" key="4">
    <source>
        <dbReference type="ARBA" id="ARBA00022759"/>
    </source>
</evidence>
<feature type="domain" description="Reverse transcriptase RNase H-like" evidence="7">
    <location>
        <begin position="1"/>
        <end position="51"/>
    </location>
</feature>
<keyword evidence="5" id="KW-0378">Hydrolase</keyword>
<dbReference type="PANTHER" id="PTHR37984:SF5">
    <property type="entry name" value="PROTEIN NYNRIN-LIKE"/>
    <property type="match status" value="1"/>
</dbReference>
<dbReference type="InterPro" id="IPR050951">
    <property type="entry name" value="Retrovirus_Pol_polyprotein"/>
</dbReference>
<evidence type="ECO:0000313" key="9">
    <source>
        <dbReference type="EMBL" id="CAH9134314.1"/>
    </source>
</evidence>
<evidence type="ECO:0000256" key="2">
    <source>
        <dbReference type="ARBA" id="ARBA00022695"/>
    </source>
</evidence>
<dbReference type="Pfam" id="PF17917">
    <property type="entry name" value="RT_RNaseH"/>
    <property type="match status" value="1"/>
</dbReference>
<dbReference type="GO" id="GO:0003964">
    <property type="term" value="F:RNA-directed DNA polymerase activity"/>
    <property type="evidence" value="ECO:0007669"/>
    <property type="project" value="UniProtKB-KW"/>
</dbReference>
<evidence type="ECO:0000313" key="10">
    <source>
        <dbReference type="Proteomes" id="UP001152523"/>
    </source>
</evidence>
<reference evidence="9" key="1">
    <citation type="submission" date="2022-07" db="EMBL/GenBank/DDBJ databases">
        <authorList>
            <person name="Macas J."/>
            <person name="Novak P."/>
            <person name="Neumann P."/>
        </authorList>
    </citation>
    <scope>NUCLEOTIDE SEQUENCE</scope>
</reference>
<dbReference type="FunFam" id="1.10.340.70:FF:000001">
    <property type="entry name" value="Retrovirus-related Pol polyprotein from transposon gypsy-like Protein"/>
    <property type="match status" value="1"/>
</dbReference>
<comment type="caution">
    <text evidence="9">The sequence shown here is derived from an EMBL/GenBank/DDBJ whole genome shotgun (WGS) entry which is preliminary data.</text>
</comment>
<dbReference type="AlphaFoldDB" id="A0AAV0FFJ7"/>
<dbReference type="InterPro" id="IPR043502">
    <property type="entry name" value="DNA/RNA_pol_sf"/>
</dbReference>
<proteinExistence type="predicted"/>
<gene>
    <name evidence="9" type="ORF">CEPIT_LOCUS33622</name>
</gene>
<name>A0AAV0FFJ7_9ASTE</name>
<organism evidence="9 10">
    <name type="scientific">Cuscuta epithymum</name>
    <dbReference type="NCBI Taxonomy" id="186058"/>
    <lineage>
        <taxon>Eukaryota</taxon>
        <taxon>Viridiplantae</taxon>
        <taxon>Streptophyta</taxon>
        <taxon>Embryophyta</taxon>
        <taxon>Tracheophyta</taxon>
        <taxon>Spermatophyta</taxon>
        <taxon>Magnoliopsida</taxon>
        <taxon>eudicotyledons</taxon>
        <taxon>Gunneridae</taxon>
        <taxon>Pentapetalae</taxon>
        <taxon>asterids</taxon>
        <taxon>lamiids</taxon>
        <taxon>Solanales</taxon>
        <taxon>Convolvulaceae</taxon>
        <taxon>Cuscuteae</taxon>
        <taxon>Cuscuta</taxon>
        <taxon>Cuscuta subgen. Cuscuta</taxon>
    </lineage>
</organism>
<dbReference type="Proteomes" id="UP001152523">
    <property type="component" value="Unassembled WGS sequence"/>
</dbReference>
<evidence type="ECO:0000259" key="8">
    <source>
        <dbReference type="Pfam" id="PF17921"/>
    </source>
</evidence>
<evidence type="ECO:0000256" key="5">
    <source>
        <dbReference type="ARBA" id="ARBA00022801"/>
    </source>
</evidence>
<dbReference type="GO" id="GO:0004519">
    <property type="term" value="F:endonuclease activity"/>
    <property type="evidence" value="ECO:0007669"/>
    <property type="project" value="UniProtKB-KW"/>
</dbReference>
<feature type="domain" description="Integrase zinc-binding" evidence="8">
    <location>
        <begin position="138"/>
        <end position="191"/>
    </location>
</feature>
<protein>
    <recommendedName>
        <fullName evidence="11">Integrase zinc-binding domain-containing protein</fullName>
    </recommendedName>
</protein>
<dbReference type="Pfam" id="PF17921">
    <property type="entry name" value="Integrase_H2C2"/>
    <property type="match status" value="1"/>
</dbReference>
<evidence type="ECO:0000256" key="6">
    <source>
        <dbReference type="ARBA" id="ARBA00022918"/>
    </source>
</evidence>
<dbReference type="InterPro" id="IPR041588">
    <property type="entry name" value="Integrase_H2C2"/>
</dbReference>
<sequence length="204" mass="24046">MAIVLAVQKWRPYLLGRTFVIHNDQKSMRFLTEQRLMGEEQQKWTSKLLGYNFTIKYKPGVQNRAADSLSRRPRLNSLSVVTCQEWEGLEEELKADPRCLTLIQNIISRPNKYPEFQLIKGLLYYKKKLVLPKNSPRVTKIMNEYHNTAVGGHSGYFRTMKRIFTLFYWPGMRKDIQRFVEECTICQTNKYQALKPGGLLQPYF</sequence>
<keyword evidence="10" id="KW-1185">Reference proteome</keyword>
<dbReference type="InterPro" id="IPR041373">
    <property type="entry name" value="RT_RNaseH"/>
</dbReference>
<dbReference type="CDD" id="cd09274">
    <property type="entry name" value="RNase_HI_RT_Ty3"/>
    <property type="match status" value="1"/>
</dbReference>
<dbReference type="GO" id="GO:0016787">
    <property type="term" value="F:hydrolase activity"/>
    <property type="evidence" value="ECO:0007669"/>
    <property type="project" value="UniProtKB-KW"/>
</dbReference>
<evidence type="ECO:0008006" key="11">
    <source>
        <dbReference type="Google" id="ProtNLM"/>
    </source>
</evidence>
<keyword evidence="2" id="KW-0548">Nucleotidyltransferase</keyword>
<keyword evidence="4" id="KW-0255">Endonuclease</keyword>
<dbReference type="Gene3D" id="1.10.340.70">
    <property type="match status" value="1"/>
</dbReference>